<evidence type="ECO:0000313" key="6">
    <source>
        <dbReference type="Proteomes" id="UP000013523"/>
    </source>
</evidence>
<proteinExistence type="predicted"/>
<dbReference type="GO" id="GO:0005524">
    <property type="term" value="F:ATP binding"/>
    <property type="evidence" value="ECO:0007669"/>
    <property type="project" value="UniProtKB-KW"/>
</dbReference>
<dbReference type="STRING" id="86416.Clopa_4761"/>
<gene>
    <name evidence="5" type="ORF">Clopa_4761</name>
</gene>
<dbReference type="EMBL" id="CP003261">
    <property type="protein sequence ID" value="AGK99445.1"/>
    <property type="molecule type" value="Genomic_DNA"/>
</dbReference>
<sequence>MDEKIIIKNLTKTYTTFEKEEGLKGSIKSLIKKKVIEKEAITNFHLEIEKGEFIGLIGQNGAGKTTLIKMLTGIIQPSNGEISVFGFKPYELKDEFKKIYSVVMGQKSQLWWDLPAVDSFLLNKELYNIPDNQYKEILSFLVNLLDVENLLKIQVRNLSLGERMKMELILALIHNPSILFLDEPTIGLDVIAQKQIRQFLKEINKEKGITIILTSHYMEDIKYLCNRAVVVRNGSKIYDGSLNSIMERYQVYRTISISFENIAQKELDLEVKWIEKHNFKWVFKIKKEEVKFAIKVIMDNCDIEDISIEDEEIGEIIEKIYKAKEL</sequence>
<protein>
    <submittedName>
        <fullName evidence="5">ABC-type uncharacterized transport system, ATPase component</fullName>
    </submittedName>
</protein>
<dbReference type="InterPro" id="IPR003439">
    <property type="entry name" value="ABC_transporter-like_ATP-bd"/>
</dbReference>
<feature type="domain" description="ABC transporter" evidence="4">
    <location>
        <begin position="25"/>
        <end position="258"/>
    </location>
</feature>
<dbReference type="PATRIC" id="fig|86416.3.peg.4753"/>
<dbReference type="InterPro" id="IPR027417">
    <property type="entry name" value="P-loop_NTPase"/>
</dbReference>
<reference evidence="5 6" key="1">
    <citation type="submission" date="2012-01" db="EMBL/GenBank/DDBJ databases">
        <title>Complete sequence of chromosome of Clostridium pasteurianum BC1.</title>
        <authorList>
            <consortium name="US DOE Joint Genome Institute"/>
            <person name="Lucas S."/>
            <person name="Han J."/>
            <person name="Lapidus A."/>
            <person name="Cheng J.-F."/>
            <person name="Goodwin L."/>
            <person name="Pitluck S."/>
            <person name="Peters L."/>
            <person name="Mikhailova N."/>
            <person name="Teshima H."/>
            <person name="Detter J.C."/>
            <person name="Han C."/>
            <person name="Tapia R."/>
            <person name="Land M."/>
            <person name="Hauser L."/>
            <person name="Kyrpides N."/>
            <person name="Ivanova N."/>
            <person name="Pagani I."/>
            <person name="Dunn J."/>
            <person name="Taghavi S."/>
            <person name="Francis A."/>
            <person name="van der Lelie D."/>
            <person name="Woyke T."/>
        </authorList>
    </citation>
    <scope>NUCLEOTIDE SEQUENCE [LARGE SCALE GENOMIC DNA]</scope>
    <source>
        <strain evidence="5 6">BC1</strain>
    </source>
</reference>
<dbReference type="SMART" id="SM00382">
    <property type="entry name" value="AAA"/>
    <property type="match status" value="1"/>
</dbReference>
<keyword evidence="3" id="KW-0067">ATP-binding</keyword>
<dbReference type="Proteomes" id="UP000013523">
    <property type="component" value="Chromosome"/>
</dbReference>
<dbReference type="GO" id="GO:0016887">
    <property type="term" value="F:ATP hydrolysis activity"/>
    <property type="evidence" value="ECO:0007669"/>
    <property type="project" value="InterPro"/>
</dbReference>
<dbReference type="Pfam" id="PF00005">
    <property type="entry name" value="ABC_tran"/>
    <property type="match status" value="1"/>
</dbReference>
<dbReference type="AlphaFoldDB" id="R4KIJ3"/>
<dbReference type="eggNOG" id="COG4586">
    <property type="taxonomic scope" value="Bacteria"/>
</dbReference>
<keyword evidence="2" id="KW-0547">Nucleotide-binding</keyword>
<dbReference type="PANTHER" id="PTHR42711">
    <property type="entry name" value="ABC TRANSPORTER ATP-BINDING PROTEIN"/>
    <property type="match status" value="1"/>
</dbReference>
<dbReference type="Gene3D" id="3.40.50.300">
    <property type="entry name" value="P-loop containing nucleotide triphosphate hydrolases"/>
    <property type="match status" value="1"/>
</dbReference>
<keyword evidence="6" id="KW-1185">Reference proteome</keyword>
<keyword evidence="1" id="KW-0813">Transport</keyword>
<dbReference type="HOGENOM" id="CLU_000604_1_2_9"/>
<evidence type="ECO:0000259" key="4">
    <source>
        <dbReference type="PROSITE" id="PS50893"/>
    </source>
</evidence>
<evidence type="ECO:0000256" key="3">
    <source>
        <dbReference type="ARBA" id="ARBA00022840"/>
    </source>
</evidence>
<dbReference type="InterPro" id="IPR050763">
    <property type="entry name" value="ABC_transporter_ATP-binding"/>
</dbReference>
<dbReference type="SUPFAM" id="SSF52540">
    <property type="entry name" value="P-loop containing nucleoside triphosphate hydrolases"/>
    <property type="match status" value="1"/>
</dbReference>
<dbReference type="InterPro" id="IPR017871">
    <property type="entry name" value="ABC_transporter-like_CS"/>
</dbReference>
<dbReference type="RefSeq" id="WP_015617714.1">
    <property type="nucleotide sequence ID" value="NC_021182.1"/>
</dbReference>
<dbReference type="InterPro" id="IPR003593">
    <property type="entry name" value="AAA+_ATPase"/>
</dbReference>
<accession>R4KIJ3</accession>
<dbReference type="PROSITE" id="PS00211">
    <property type="entry name" value="ABC_TRANSPORTER_1"/>
    <property type="match status" value="1"/>
</dbReference>
<evidence type="ECO:0000256" key="1">
    <source>
        <dbReference type="ARBA" id="ARBA00022448"/>
    </source>
</evidence>
<dbReference type="KEGG" id="cpas:Clopa_4761"/>
<name>R4KIJ3_CLOPA</name>
<evidence type="ECO:0000256" key="2">
    <source>
        <dbReference type="ARBA" id="ARBA00022741"/>
    </source>
</evidence>
<organism evidence="5 6">
    <name type="scientific">Clostridium pasteurianum BC1</name>
    <dbReference type="NCBI Taxonomy" id="86416"/>
    <lineage>
        <taxon>Bacteria</taxon>
        <taxon>Bacillati</taxon>
        <taxon>Bacillota</taxon>
        <taxon>Clostridia</taxon>
        <taxon>Eubacteriales</taxon>
        <taxon>Clostridiaceae</taxon>
        <taxon>Clostridium</taxon>
    </lineage>
</organism>
<dbReference type="PROSITE" id="PS50893">
    <property type="entry name" value="ABC_TRANSPORTER_2"/>
    <property type="match status" value="1"/>
</dbReference>
<dbReference type="PANTHER" id="PTHR42711:SF4">
    <property type="entry name" value="ABC TRANSPORTER RELATED"/>
    <property type="match status" value="1"/>
</dbReference>
<evidence type="ECO:0000313" key="5">
    <source>
        <dbReference type="EMBL" id="AGK99445.1"/>
    </source>
</evidence>